<evidence type="ECO:0000256" key="3">
    <source>
        <dbReference type="ARBA" id="ARBA00022801"/>
    </source>
</evidence>
<evidence type="ECO:0000256" key="2">
    <source>
        <dbReference type="ARBA" id="ARBA00022723"/>
    </source>
</evidence>
<dbReference type="Pfam" id="PF07687">
    <property type="entry name" value="M20_dimer"/>
    <property type="match status" value="1"/>
</dbReference>
<dbReference type="PANTHER" id="PTHR42994">
    <property type="entry name" value="PEPTIDASE T"/>
    <property type="match status" value="1"/>
</dbReference>
<evidence type="ECO:0000256" key="4">
    <source>
        <dbReference type="ARBA" id="ARBA00022833"/>
    </source>
</evidence>
<feature type="domain" description="Peptidase M20 dimerisation" evidence="5">
    <location>
        <begin position="149"/>
        <end position="247"/>
    </location>
</feature>
<sequence>MVTAFLLTNDPNLTKTIGLVAHLDTSPQCSGKNVRPEVIEEYRGGDIALGIGEEFISPVYYSFMQKLVGQTLIVTDGTTLLGADNKAGIAEIMTALSILQKENIPHCNICVAFTPDEEIGLGIHYFPMEKFSCDWAYTIDGGEVGELEYENFNAATAKVRFFGRNIHTGYAKGKMLNALTLACEFQQVFPVDEVPEKTDGKAGFYHLEDFSGDIEQVELTYLIRDFDEQNFVQRKAFIKNQVEKFNAKKGLKKPIELEIQDSYQNMYDVVKNVKFSG</sequence>
<comment type="cofactor">
    <cofactor evidence="1">
        <name>Zn(2+)</name>
        <dbReference type="ChEBI" id="CHEBI:29105"/>
    </cofactor>
</comment>
<keyword evidence="6" id="KW-0031">Aminopeptidase</keyword>
<keyword evidence="2" id="KW-0479">Metal-binding</keyword>
<keyword evidence="3 6" id="KW-0378">Hydrolase</keyword>
<dbReference type="Pfam" id="PF05343">
    <property type="entry name" value="Peptidase_M42"/>
    <property type="match status" value="1"/>
</dbReference>
<dbReference type="InterPro" id="IPR036264">
    <property type="entry name" value="Bact_exopeptidase_dim_dom"/>
</dbReference>
<dbReference type="SUPFAM" id="SSF55031">
    <property type="entry name" value="Bacterial exopeptidase dimerisation domain"/>
    <property type="match status" value="1"/>
</dbReference>
<evidence type="ECO:0000313" key="6">
    <source>
        <dbReference type="EMBL" id="SQH37860.1"/>
    </source>
</evidence>
<reference evidence="6 7" key="1">
    <citation type="submission" date="2018-06" db="EMBL/GenBank/DDBJ databases">
        <authorList>
            <consortium name="Pathogen Informatics"/>
            <person name="Doyle S."/>
        </authorList>
    </citation>
    <scope>NUCLEOTIDE SEQUENCE [LARGE SCALE GENOMIC DNA]</scope>
    <source>
        <strain evidence="6 7">NCTC8502</strain>
    </source>
</reference>
<dbReference type="NCBIfam" id="NF003976">
    <property type="entry name" value="PRK05469.1"/>
    <property type="match status" value="1"/>
</dbReference>
<gene>
    <name evidence="6" type="primary">pepT_2</name>
    <name evidence="6" type="ORF">NCTC8502_01566</name>
</gene>
<dbReference type="Proteomes" id="UP000249400">
    <property type="component" value="Chromosome 1"/>
</dbReference>
<protein>
    <submittedName>
        <fullName evidence="6">Peptidase T</fullName>
        <ecNumber evidence="6">3.4.11.4</ecNumber>
    </submittedName>
</protein>
<proteinExistence type="predicted"/>
<evidence type="ECO:0000259" key="5">
    <source>
        <dbReference type="Pfam" id="PF07687"/>
    </source>
</evidence>
<dbReference type="Gene3D" id="3.40.630.10">
    <property type="entry name" value="Zn peptidases"/>
    <property type="match status" value="1"/>
</dbReference>
<dbReference type="EMBL" id="LS483429">
    <property type="protein sequence ID" value="SQH37860.1"/>
    <property type="molecule type" value="Genomic_DNA"/>
</dbReference>
<evidence type="ECO:0000313" key="7">
    <source>
        <dbReference type="Proteomes" id="UP000249400"/>
    </source>
</evidence>
<keyword evidence="6" id="KW-0645">Protease</keyword>
<keyword evidence="4" id="KW-0862">Zinc</keyword>
<dbReference type="InterPro" id="IPR001261">
    <property type="entry name" value="ArgE/DapE_CS"/>
</dbReference>
<organism evidence="6 7">
    <name type="scientific">Haemophilus aegyptius</name>
    <dbReference type="NCBI Taxonomy" id="197575"/>
    <lineage>
        <taxon>Bacteria</taxon>
        <taxon>Pseudomonadati</taxon>
        <taxon>Pseudomonadota</taxon>
        <taxon>Gammaproteobacteria</taxon>
        <taxon>Pasteurellales</taxon>
        <taxon>Pasteurellaceae</taxon>
        <taxon>Haemophilus</taxon>
    </lineage>
</organism>
<dbReference type="SUPFAM" id="SSF53187">
    <property type="entry name" value="Zn-dependent exopeptidases"/>
    <property type="match status" value="1"/>
</dbReference>
<dbReference type="InterPro" id="IPR008007">
    <property type="entry name" value="Peptidase_M42"/>
</dbReference>
<accession>A0ABY1VV40</accession>
<dbReference type="InterPro" id="IPR011650">
    <property type="entry name" value="Peptidase_M20_dimer"/>
</dbReference>
<dbReference type="PROSITE" id="PS00759">
    <property type="entry name" value="ARGE_DAPE_CPG2_2"/>
    <property type="match status" value="1"/>
</dbReference>
<dbReference type="GO" id="GO:0045148">
    <property type="term" value="F:tripeptide aminopeptidase activity"/>
    <property type="evidence" value="ECO:0007669"/>
    <property type="project" value="UniProtKB-EC"/>
</dbReference>
<keyword evidence="7" id="KW-1185">Reference proteome</keyword>
<name>A0ABY1VV40_HAEAE</name>
<dbReference type="PROSITE" id="PS00758">
    <property type="entry name" value="ARGE_DAPE_CPG2_1"/>
    <property type="match status" value="1"/>
</dbReference>
<dbReference type="PANTHER" id="PTHR42994:SF1">
    <property type="entry name" value="PEPTIDASE T"/>
    <property type="match status" value="1"/>
</dbReference>
<dbReference type="EC" id="3.4.11.4" evidence="6"/>
<evidence type="ECO:0000256" key="1">
    <source>
        <dbReference type="ARBA" id="ARBA00001947"/>
    </source>
</evidence>